<keyword evidence="3" id="KW-1185">Reference proteome</keyword>
<feature type="region of interest" description="Disordered" evidence="1">
    <location>
        <begin position="227"/>
        <end position="247"/>
    </location>
</feature>
<name>J7S5I7_9APHY</name>
<feature type="compositionally biased region" description="Pro residues" evidence="1">
    <location>
        <begin position="233"/>
        <end position="247"/>
    </location>
</feature>
<feature type="compositionally biased region" description="Low complexity" evidence="1">
    <location>
        <begin position="403"/>
        <end position="414"/>
    </location>
</feature>
<dbReference type="Pfam" id="PF15496">
    <property type="entry name" value="DUF4646"/>
    <property type="match status" value="1"/>
</dbReference>
<dbReference type="AlphaFoldDB" id="J7S5I7"/>
<proteinExistence type="predicted"/>
<feature type="compositionally biased region" description="Basic and acidic residues" evidence="1">
    <location>
        <begin position="434"/>
        <end position="450"/>
    </location>
</feature>
<dbReference type="OrthoDB" id="5314275at2759"/>
<feature type="region of interest" description="Disordered" evidence="1">
    <location>
        <begin position="1"/>
        <end position="209"/>
    </location>
</feature>
<gene>
    <name evidence="2" type="ORF">FIBRA_00033</name>
</gene>
<feature type="compositionally biased region" description="Basic and acidic residues" evidence="1">
    <location>
        <begin position="104"/>
        <end position="119"/>
    </location>
</feature>
<evidence type="ECO:0000256" key="1">
    <source>
        <dbReference type="SAM" id="MobiDB-lite"/>
    </source>
</evidence>
<protein>
    <submittedName>
        <fullName evidence="2">Uncharacterized protein</fullName>
    </submittedName>
</protein>
<dbReference type="STRING" id="599839.J7S5I7"/>
<sequence length="457" mass="50165">MYNDKAQESDAAWRQRQPEPHGAPPPTYDDIYRSPSYAPPQNDAYGRPGPQDNMYGERGPQSDVYSQRGSPEDSPLIYVQRSSYANTNPYAGQDSRAAQPAPYGDHKVYNDPYARRDSPYEPPKQSYSEHAYGQYPGPSPNSRPEYPAQYPSGSHPGQYPPGQYDRDSYPSASSSRGSPYGTPGIADRSPSPYASSPGQPGPSGAGAAPAAPSGVLGVLKHMAPGESITKLLNPPPPPFLRHPPPNLPYSPFEPSTLMGTHKDLNKAFPLVAPPSRTVPHPFATHDITEQDWTRFLHDVHAAAGITPMNSLVANVAPAAMSLSLPMGFLVTRGIEKRMSRKKTGPTGELIDAWNHYFFGPRRMHITLAQGNMTFTGQDAGTQNSDPDSDSDSDSDSEDDHHGASNSASNNGSARSSRRADRRERRANRRAAKRERKEQKRERKSVSKENWRLIVSYK</sequence>
<feature type="compositionally biased region" description="Basic residues" evidence="1">
    <location>
        <begin position="424"/>
        <end position="433"/>
    </location>
</feature>
<accession>J7S5I7</accession>
<feature type="compositionally biased region" description="Low complexity" evidence="1">
    <location>
        <begin position="169"/>
        <end position="181"/>
    </location>
</feature>
<dbReference type="GeneID" id="24092950"/>
<dbReference type="RefSeq" id="XP_012177322.1">
    <property type="nucleotide sequence ID" value="XM_012321932.1"/>
</dbReference>
<dbReference type="InParanoid" id="J7S5I7"/>
<evidence type="ECO:0000313" key="3">
    <source>
        <dbReference type="Proteomes" id="UP000006352"/>
    </source>
</evidence>
<dbReference type="EMBL" id="HE796867">
    <property type="protein sequence ID" value="CCL98039.1"/>
    <property type="molecule type" value="Genomic_DNA"/>
</dbReference>
<feature type="compositionally biased region" description="Low complexity" evidence="1">
    <location>
        <begin position="189"/>
        <end position="198"/>
    </location>
</feature>
<feature type="region of interest" description="Disordered" evidence="1">
    <location>
        <begin position="374"/>
        <end position="457"/>
    </location>
</feature>
<evidence type="ECO:0000313" key="2">
    <source>
        <dbReference type="EMBL" id="CCL98039.1"/>
    </source>
</evidence>
<organism evidence="2 3">
    <name type="scientific">Fibroporia radiculosa</name>
    <dbReference type="NCBI Taxonomy" id="599839"/>
    <lineage>
        <taxon>Eukaryota</taxon>
        <taxon>Fungi</taxon>
        <taxon>Dikarya</taxon>
        <taxon>Basidiomycota</taxon>
        <taxon>Agaricomycotina</taxon>
        <taxon>Agaricomycetes</taxon>
        <taxon>Polyporales</taxon>
        <taxon>Fibroporiaceae</taxon>
        <taxon>Fibroporia</taxon>
    </lineage>
</organism>
<feature type="compositionally biased region" description="Basic and acidic residues" evidence="1">
    <location>
        <begin position="1"/>
        <end position="19"/>
    </location>
</feature>
<feature type="compositionally biased region" description="Acidic residues" evidence="1">
    <location>
        <begin position="386"/>
        <end position="397"/>
    </location>
</feature>
<feature type="compositionally biased region" description="Polar residues" evidence="1">
    <location>
        <begin position="374"/>
        <end position="383"/>
    </location>
</feature>
<dbReference type="Proteomes" id="UP000006352">
    <property type="component" value="Unassembled WGS sequence"/>
</dbReference>
<dbReference type="HOGENOM" id="CLU_048146_2_0_1"/>
<reference evidence="2 3" key="1">
    <citation type="journal article" date="2012" name="Appl. Environ. Microbiol.">
        <title>Short-read sequencing for genomic analysis of the brown rot fungus Fibroporia radiculosa.</title>
        <authorList>
            <person name="Tang J.D."/>
            <person name="Perkins A.D."/>
            <person name="Sonstegard T.S."/>
            <person name="Schroeder S.G."/>
            <person name="Burgess S.C."/>
            <person name="Diehl S.V."/>
        </authorList>
    </citation>
    <scope>NUCLEOTIDE SEQUENCE [LARGE SCALE GENOMIC DNA]</scope>
    <source>
        <strain evidence="2 3">TFFH 294</strain>
    </source>
</reference>
<feature type="compositionally biased region" description="Polar residues" evidence="1">
    <location>
        <begin position="80"/>
        <end position="90"/>
    </location>
</feature>
<dbReference type="InterPro" id="IPR028018">
    <property type="entry name" value="DUF4646"/>
</dbReference>